<dbReference type="EMBL" id="BARV01010850">
    <property type="protein sequence ID" value="GAI02468.1"/>
    <property type="molecule type" value="Genomic_DNA"/>
</dbReference>
<organism evidence="1">
    <name type="scientific">marine sediment metagenome</name>
    <dbReference type="NCBI Taxonomy" id="412755"/>
    <lineage>
        <taxon>unclassified sequences</taxon>
        <taxon>metagenomes</taxon>
        <taxon>ecological metagenomes</taxon>
    </lineage>
</organism>
<proteinExistence type="predicted"/>
<reference evidence="1" key="1">
    <citation type="journal article" date="2014" name="Front. Microbiol.">
        <title>High frequency of phylogenetically diverse reductive dehalogenase-homologous genes in deep subseafloor sedimentary metagenomes.</title>
        <authorList>
            <person name="Kawai M."/>
            <person name="Futagami T."/>
            <person name="Toyoda A."/>
            <person name="Takaki Y."/>
            <person name="Nishi S."/>
            <person name="Hori S."/>
            <person name="Arai W."/>
            <person name="Tsubouchi T."/>
            <person name="Morono Y."/>
            <person name="Uchiyama I."/>
            <person name="Ito T."/>
            <person name="Fujiyama A."/>
            <person name="Inagaki F."/>
            <person name="Takami H."/>
        </authorList>
    </citation>
    <scope>NUCLEOTIDE SEQUENCE</scope>
    <source>
        <strain evidence="1">Expedition CK06-06</strain>
    </source>
</reference>
<evidence type="ECO:0000313" key="1">
    <source>
        <dbReference type="EMBL" id="GAI02468.1"/>
    </source>
</evidence>
<feature type="non-terminal residue" evidence="1">
    <location>
        <position position="1"/>
    </location>
</feature>
<name>X1K7D8_9ZZZZ</name>
<dbReference type="Gene3D" id="2.120.10.30">
    <property type="entry name" value="TolB, C-terminal domain"/>
    <property type="match status" value="1"/>
</dbReference>
<dbReference type="AlphaFoldDB" id="X1K7D8"/>
<comment type="caution">
    <text evidence="1">The sequence shown here is derived from an EMBL/GenBank/DDBJ whole genome shotgun (WGS) entry which is preliminary data.</text>
</comment>
<sequence>DNVYVCDARNNRIQKFAPGYISVTIDIKPGSDPNSINLKSRGVIPVAILTTDAFDAINVDGSTVRFGPDEAEPVHYALEDVDLDGDLDMILQFRIQETGIECGDTEAILAGETGDGRKIKGADSIRTVGCKEM</sequence>
<gene>
    <name evidence="1" type="ORF">S06H3_20841</name>
</gene>
<dbReference type="InterPro" id="IPR011042">
    <property type="entry name" value="6-blade_b-propeller_TolB-like"/>
</dbReference>
<accession>X1K7D8</accession>
<protein>
    <submittedName>
        <fullName evidence="1">Uncharacterized protein</fullName>
    </submittedName>
</protein>